<dbReference type="Pfam" id="PF11799">
    <property type="entry name" value="IMS_C"/>
    <property type="match status" value="1"/>
</dbReference>
<dbReference type="InterPro" id="IPR053848">
    <property type="entry name" value="IMS_HHH_1"/>
</dbReference>
<evidence type="ECO:0000256" key="2">
    <source>
        <dbReference type="ARBA" id="ARBA00010945"/>
    </source>
</evidence>
<evidence type="ECO:0000313" key="17">
    <source>
        <dbReference type="Proteomes" id="UP000217696"/>
    </source>
</evidence>
<dbReference type="GO" id="GO:0006261">
    <property type="term" value="P:DNA-templated DNA replication"/>
    <property type="evidence" value="ECO:0007669"/>
    <property type="project" value="UniProtKB-UniRule"/>
</dbReference>
<dbReference type="PROSITE" id="PS50173">
    <property type="entry name" value="UMUC"/>
    <property type="match status" value="1"/>
</dbReference>
<feature type="binding site" evidence="15">
    <location>
        <position position="104"/>
    </location>
    <ligand>
        <name>Mg(2+)</name>
        <dbReference type="ChEBI" id="CHEBI:18420"/>
    </ligand>
</feature>
<evidence type="ECO:0000256" key="1">
    <source>
        <dbReference type="ARBA" id="ARBA00004496"/>
    </source>
</evidence>
<comment type="cofactor">
    <cofactor evidence="15">
        <name>Mg(2+)</name>
        <dbReference type="ChEBI" id="CHEBI:18420"/>
    </cofactor>
    <text evidence="15">Binds 2 magnesium ions per subunit.</text>
</comment>
<keyword evidence="8 15" id="KW-0479">Metal-binding</keyword>
<dbReference type="GO" id="GO:0042276">
    <property type="term" value="P:error-prone translesion synthesis"/>
    <property type="evidence" value="ECO:0007669"/>
    <property type="project" value="TreeGrafter"/>
</dbReference>
<protein>
    <recommendedName>
        <fullName evidence="15">DNA polymerase IV</fullName>
        <shortName evidence="15">Pol IV</shortName>
        <ecNumber evidence="15">2.7.7.7</ecNumber>
    </recommendedName>
</protein>
<comment type="subunit">
    <text evidence="15">Monomer.</text>
</comment>
<dbReference type="AlphaFoldDB" id="A0A0U5B5T7"/>
<keyword evidence="5 15" id="KW-0808">Transferase</keyword>
<dbReference type="CDD" id="cd03586">
    <property type="entry name" value="PolY_Pol_IV_kappa"/>
    <property type="match status" value="1"/>
</dbReference>
<proteinExistence type="inferred from homology"/>
<dbReference type="GO" id="GO:0009432">
    <property type="term" value="P:SOS response"/>
    <property type="evidence" value="ECO:0007669"/>
    <property type="project" value="TreeGrafter"/>
</dbReference>
<dbReference type="GO" id="GO:0000287">
    <property type="term" value="F:magnesium ion binding"/>
    <property type="evidence" value="ECO:0007669"/>
    <property type="project" value="UniProtKB-UniRule"/>
</dbReference>
<evidence type="ECO:0000256" key="10">
    <source>
        <dbReference type="ARBA" id="ARBA00022842"/>
    </source>
</evidence>
<dbReference type="KEGG" id="asoc:CB4_02960"/>
<dbReference type="InterPro" id="IPR043128">
    <property type="entry name" value="Rev_trsase/Diguanyl_cyclase"/>
</dbReference>
<dbReference type="Gene3D" id="3.40.1170.60">
    <property type="match status" value="1"/>
</dbReference>
<dbReference type="Pfam" id="PF21999">
    <property type="entry name" value="IMS_HHH_1"/>
    <property type="match status" value="1"/>
</dbReference>
<dbReference type="Gene3D" id="3.30.70.270">
    <property type="match status" value="1"/>
</dbReference>
<dbReference type="InterPro" id="IPR043502">
    <property type="entry name" value="DNA/RNA_pol_sf"/>
</dbReference>
<keyword evidence="13 15" id="KW-0234">DNA repair</keyword>
<name>A0A0U5B5T7_9BACL</name>
<dbReference type="NCBIfam" id="NF002677">
    <property type="entry name" value="PRK02406.1"/>
    <property type="match status" value="1"/>
</dbReference>
<evidence type="ECO:0000256" key="4">
    <source>
        <dbReference type="ARBA" id="ARBA00022490"/>
    </source>
</evidence>
<dbReference type="GO" id="GO:0003684">
    <property type="term" value="F:damaged DNA binding"/>
    <property type="evidence" value="ECO:0007669"/>
    <property type="project" value="InterPro"/>
</dbReference>
<dbReference type="Pfam" id="PF00817">
    <property type="entry name" value="IMS"/>
    <property type="match status" value="1"/>
</dbReference>
<dbReference type="SUPFAM" id="SSF100879">
    <property type="entry name" value="Lesion bypass DNA polymerase (Y-family), little finger domain"/>
    <property type="match status" value="1"/>
</dbReference>
<evidence type="ECO:0000256" key="9">
    <source>
        <dbReference type="ARBA" id="ARBA00022763"/>
    </source>
</evidence>
<keyword evidence="9 15" id="KW-0227">DNA damage</keyword>
<dbReference type="Gene3D" id="1.10.150.20">
    <property type="entry name" value="5' to 3' exonuclease, C-terminal subdomain"/>
    <property type="match status" value="1"/>
</dbReference>
<dbReference type="EC" id="2.7.7.7" evidence="15"/>
<evidence type="ECO:0000256" key="8">
    <source>
        <dbReference type="ARBA" id="ARBA00022723"/>
    </source>
</evidence>
<dbReference type="GO" id="GO:0006281">
    <property type="term" value="P:DNA repair"/>
    <property type="evidence" value="ECO:0007669"/>
    <property type="project" value="UniProtKB-UniRule"/>
</dbReference>
<keyword evidence="6 15" id="KW-0548">Nucleotidyltransferase</keyword>
<feature type="binding site" evidence="15">
    <location>
        <position position="9"/>
    </location>
    <ligand>
        <name>Mg(2+)</name>
        <dbReference type="ChEBI" id="CHEBI:18420"/>
    </ligand>
</feature>
<dbReference type="InterPro" id="IPR022880">
    <property type="entry name" value="DNApol_IV"/>
</dbReference>
<comment type="similarity">
    <text evidence="2 15">Belongs to the DNA polymerase type-Y family.</text>
</comment>
<evidence type="ECO:0000256" key="13">
    <source>
        <dbReference type="ARBA" id="ARBA00023204"/>
    </source>
</evidence>
<gene>
    <name evidence="15 16" type="primary">dinB</name>
    <name evidence="16" type="ORF">CB4_02960</name>
</gene>
<dbReference type="Proteomes" id="UP000217696">
    <property type="component" value="Chromosome"/>
</dbReference>
<evidence type="ECO:0000256" key="5">
    <source>
        <dbReference type="ARBA" id="ARBA00022679"/>
    </source>
</evidence>
<evidence type="ECO:0000256" key="12">
    <source>
        <dbReference type="ARBA" id="ARBA00023125"/>
    </source>
</evidence>
<evidence type="ECO:0000256" key="15">
    <source>
        <dbReference type="HAMAP-Rule" id="MF_01113"/>
    </source>
</evidence>
<evidence type="ECO:0000313" key="16">
    <source>
        <dbReference type="EMBL" id="BAU28783.1"/>
    </source>
</evidence>
<evidence type="ECO:0000256" key="7">
    <source>
        <dbReference type="ARBA" id="ARBA00022705"/>
    </source>
</evidence>
<comment type="catalytic activity">
    <reaction evidence="14 15">
        <text>DNA(n) + a 2'-deoxyribonucleoside 5'-triphosphate = DNA(n+1) + diphosphate</text>
        <dbReference type="Rhea" id="RHEA:22508"/>
        <dbReference type="Rhea" id="RHEA-COMP:17339"/>
        <dbReference type="Rhea" id="RHEA-COMP:17340"/>
        <dbReference type="ChEBI" id="CHEBI:33019"/>
        <dbReference type="ChEBI" id="CHEBI:61560"/>
        <dbReference type="ChEBI" id="CHEBI:173112"/>
        <dbReference type="EC" id="2.7.7.7"/>
    </reaction>
</comment>
<keyword evidence="12 15" id="KW-0238">DNA-binding</keyword>
<evidence type="ECO:0000256" key="3">
    <source>
        <dbReference type="ARBA" id="ARBA00022457"/>
    </source>
</evidence>
<dbReference type="SUPFAM" id="SSF56672">
    <property type="entry name" value="DNA/RNA polymerases"/>
    <property type="match status" value="1"/>
</dbReference>
<evidence type="ECO:0000256" key="11">
    <source>
        <dbReference type="ARBA" id="ARBA00022932"/>
    </source>
</evidence>
<dbReference type="EMBL" id="AP017312">
    <property type="protein sequence ID" value="BAU28783.1"/>
    <property type="molecule type" value="Genomic_DNA"/>
</dbReference>
<keyword evidence="10 15" id="KW-0460">Magnesium</keyword>
<keyword evidence="4 15" id="KW-0963">Cytoplasm</keyword>
<keyword evidence="3 15" id="KW-0515">Mutator protein</keyword>
<feature type="active site" evidence="15">
    <location>
        <position position="105"/>
    </location>
</feature>
<comment type="function">
    <text evidence="15">Poorly processive, error-prone DNA polymerase involved in untargeted mutagenesis. Copies undamaged DNA at stalled replication forks, which arise in vivo from mismatched or misaligned primer ends. These misaligned primers can be extended by PolIV. Exhibits no 3'-5' exonuclease (proofreading) activity. May be involved in translesional synthesis, in conjunction with the beta clamp from PolIII.</text>
</comment>
<dbReference type="InterPro" id="IPR001126">
    <property type="entry name" value="UmuC"/>
</dbReference>
<feature type="site" description="Substrate discrimination" evidence="15">
    <location>
        <position position="14"/>
    </location>
</feature>
<dbReference type="GO" id="GO:0003887">
    <property type="term" value="F:DNA-directed DNA polymerase activity"/>
    <property type="evidence" value="ECO:0007669"/>
    <property type="project" value="UniProtKB-UniRule"/>
</dbReference>
<keyword evidence="17" id="KW-1185">Reference proteome</keyword>
<reference evidence="16 17" key="1">
    <citation type="submission" date="2015-12" db="EMBL/GenBank/DDBJ databases">
        <title>Genome sequence of Aneurinibacillus soli.</title>
        <authorList>
            <person name="Lee J.S."/>
            <person name="Lee K.C."/>
            <person name="Kim K.K."/>
            <person name="Lee B.W."/>
        </authorList>
    </citation>
    <scope>NUCLEOTIDE SEQUENCE [LARGE SCALE GENOMIC DNA]</scope>
    <source>
        <strain evidence="16 17">CB4</strain>
    </source>
</reference>
<dbReference type="HAMAP" id="MF_01113">
    <property type="entry name" value="DNApol_IV"/>
    <property type="match status" value="1"/>
</dbReference>
<dbReference type="GO" id="GO:0005829">
    <property type="term" value="C:cytosol"/>
    <property type="evidence" value="ECO:0007669"/>
    <property type="project" value="TreeGrafter"/>
</dbReference>
<dbReference type="PANTHER" id="PTHR11076:SF33">
    <property type="entry name" value="DNA POLYMERASE KAPPA"/>
    <property type="match status" value="1"/>
</dbReference>
<accession>A0A0U5B5T7</accession>
<dbReference type="InterPro" id="IPR017961">
    <property type="entry name" value="DNA_pol_Y-fam_little_finger"/>
</dbReference>
<dbReference type="Gene3D" id="3.30.1490.100">
    <property type="entry name" value="DNA polymerase, Y-family, little finger domain"/>
    <property type="match status" value="1"/>
</dbReference>
<keyword evidence="11 15" id="KW-0239">DNA-directed DNA polymerase</keyword>
<dbReference type="InterPro" id="IPR050116">
    <property type="entry name" value="DNA_polymerase-Y"/>
</dbReference>
<keyword evidence="7 15" id="KW-0235">DNA replication</keyword>
<evidence type="ECO:0000256" key="14">
    <source>
        <dbReference type="ARBA" id="ARBA00049244"/>
    </source>
</evidence>
<evidence type="ECO:0000256" key="6">
    <source>
        <dbReference type="ARBA" id="ARBA00022695"/>
    </source>
</evidence>
<comment type="subcellular location">
    <subcellularLocation>
        <location evidence="1 15">Cytoplasm</location>
    </subcellularLocation>
</comment>
<dbReference type="PANTHER" id="PTHR11076">
    <property type="entry name" value="DNA REPAIR POLYMERASE UMUC / TRANSFERASE FAMILY MEMBER"/>
    <property type="match status" value="1"/>
</dbReference>
<organism evidence="16 17">
    <name type="scientific">Aneurinibacillus soli</name>
    <dbReference type="NCBI Taxonomy" id="1500254"/>
    <lineage>
        <taxon>Bacteria</taxon>
        <taxon>Bacillati</taxon>
        <taxon>Bacillota</taxon>
        <taxon>Bacilli</taxon>
        <taxon>Bacillales</taxon>
        <taxon>Paenibacillaceae</taxon>
        <taxon>Aneurinibacillus group</taxon>
        <taxon>Aneurinibacillus</taxon>
    </lineage>
</organism>
<sequence>MNAMILLCDMNSFFASVHQSMQPELRGKPVVVAGNPEKRKGIVVAASYEAKAYGVYTTMRYRDAWKCCPKAIFVQPEHTLYRQYSEVIMRFLSRIAPCEVASVDEAYLDITEIIKRGHSPKEVASYIQRKLESELRIPCSIGAGPNKLIAKMCADVKKPRGFVEMGQRQFQAYFWPQPVNRLHGCGKSTAEKLKQKGIHTIGQLAARPLEDLQQWFGKKGEYLYKAAWGAYVSPVNPERKKGEKSIGSSRTFAVDTMERSLIEQTAREFSHKLAEKVQRQHKRAATVSVEVKFDYRQAVSRSITLEVPTDRADDIYRIAMHTYELHFSDRPIRLFGIRLSNLTAQVYEQLKFSF</sequence>
<dbReference type="InterPro" id="IPR036775">
    <property type="entry name" value="DNA_pol_Y-fam_lit_finger_sf"/>
</dbReference>